<accession>A0A0H2QYJ5</accession>
<dbReference type="InParanoid" id="A0A0H2QYJ5"/>
<dbReference type="Proteomes" id="UP000053477">
    <property type="component" value="Unassembled WGS sequence"/>
</dbReference>
<sequence>MEDIRCEWNLFPHGCGIARPSLASDQNQRLSGPEYPRGRCTAQVPGLHPIFLPRLLPYYSYHDVPPDDNTMAPRWKTLIGNWRRGRRQLGGAEAPVLPLHSTPMLDAMTFATAQDPDVAAEILEGNEPHDRNVPMYMQVRSRLPPEILQSSVHERPDDVPLGDRRRSPMPTATGTAVSTSYSPPGTLLRSRAHPQEPVRGGNFHSHSETMHVGSELGFRNAEAQRNLSLNFSLNMRLDQGNIIDWQMQNSLRVHCTALFAARNNGFE</sequence>
<reference evidence="2 3" key="1">
    <citation type="submission" date="2015-04" db="EMBL/GenBank/DDBJ databases">
        <title>Complete genome sequence of Schizopora paradoxa KUC8140, a cosmopolitan wood degrader in East Asia.</title>
        <authorList>
            <consortium name="DOE Joint Genome Institute"/>
            <person name="Min B."/>
            <person name="Park H."/>
            <person name="Jang Y."/>
            <person name="Kim J.-J."/>
            <person name="Kim K.H."/>
            <person name="Pangilinan J."/>
            <person name="Lipzen A."/>
            <person name="Riley R."/>
            <person name="Grigoriev I.V."/>
            <person name="Spatafora J.W."/>
            <person name="Choi I.-G."/>
        </authorList>
    </citation>
    <scope>NUCLEOTIDE SEQUENCE [LARGE SCALE GENOMIC DNA]</scope>
    <source>
        <strain evidence="2 3">KUC8140</strain>
    </source>
</reference>
<evidence type="ECO:0000313" key="3">
    <source>
        <dbReference type="Proteomes" id="UP000053477"/>
    </source>
</evidence>
<feature type="region of interest" description="Disordered" evidence="1">
    <location>
        <begin position="149"/>
        <end position="208"/>
    </location>
</feature>
<keyword evidence="3" id="KW-1185">Reference proteome</keyword>
<evidence type="ECO:0000256" key="1">
    <source>
        <dbReference type="SAM" id="MobiDB-lite"/>
    </source>
</evidence>
<organism evidence="2 3">
    <name type="scientific">Schizopora paradoxa</name>
    <dbReference type="NCBI Taxonomy" id="27342"/>
    <lineage>
        <taxon>Eukaryota</taxon>
        <taxon>Fungi</taxon>
        <taxon>Dikarya</taxon>
        <taxon>Basidiomycota</taxon>
        <taxon>Agaricomycotina</taxon>
        <taxon>Agaricomycetes</taxon>
        <taxon>Hymenochaetales</taxon>
        <taxon>Schizoporaceae</taxon>
        <taxon>Schizopora</taxon>
    </lineage>
</organism>
<dbReference type="AlphaFoldDB" id="A0A0H2QYJ5"/>
<name>A0A0H2QYJ5_9AGAM</name>
<feature type="compositionally biased region" description="Basic and acidic residues" evidence="1">
    <location>
        <begin position="152"/>
        <end position="166"/>
    </location>
</feature>
<evidence type="ECO:0000313" key="2">
    <source>
        <dbReference type="EMBL" id="KLO04645.1"/>
    </source>
</evidence>
<feature type="compositionally biased region" description="Polar residues" evidence="1">
    <location>
        <begin position="170"/>
        <end position="183"/>
    </location>
</feature>
<proteinExistence type="predicted"/>
<gene>
    <name evidence="2" type="ORF">SCHPADRAFT_896870</name>
</gene>
<dbReference type="EMBL" id="KQ086474">
    <property type="protein sequence ID" value="KLO04645.1"/>
    <property type="molecule type" value="Genomic_DNA"/>
</dbReference>
<protein>
    <submittedName>
        <fullName evidence="2">Uncharacterized protein</fullName>
    </submittedName>
</protein>